<name>A0AAE9YY89_9GAMM</name>
<dbReference type="RefSeq" id="WP_053046749.1">
    <property type="nucleotide sequence ID" value="NZ_CP059733.1"/>
</dbReference>
<keyword evidence="3" id="KW-1185">Reference proteome</keyword>
<dbReference type="AlphaFoldDB" id="A0AAE9YY89"/>
<dbReference type="GO" id="GO:0004180">
    <property type="term" value="F:carboxypeptidase activity"/>
    <property type="evidence" value="ECO:0007669"/>
    <property type="project" value="UniProtKB-KW"/>
</dbReference>
<dbReference type="InterPro" id="IPR046474">
    <property type="entry name" value="DUF6795"/>
</dbReference>
<evidence type="ECO:0000313" key="3">
    <source>
        <dbReference type="Proteomes" id="UP000032352"/>
    </source>
</evidence>
<organism evidence="2 3">
    <name type="scientific">Thalassomonas viridans</name>
    <dbReference type="NCBI Taxonomy" id="137584"/>
    <lineage>
        <taxon>Bacteria</taxon>
        <taxon>Pseudomonadati</taxon>
        <taxon>Pseudomonadota</taxon>
        <taxon>Gammaproteobacteria</taxon>
        <taxon>Alteromonadales</taxon>
        <taxon>Colwelliaceae</taxon>
        <taxon>Thalassomonas</taxon>
    </lineage>
</organism>
<evidence type="ECO:0000259" key="1">
    <source>
        <dbReference type="Pfam" id="PF20598"/>
    </source>
</evidence>
<proteinExistence type="predicted"/>
<sequence length="153" mass="17911">MFGLLFKYTIDLCPEIRGRMTYKGKPITNLEVSRSLTYSDEDEEVDTTITDNDGFFSFPKAQMKSRLPASIFHEPVIRQVLVLNYQDKNYLVWHFTQKQIKPHLAIVNILKQLDVELTNSEIYHDFENIEEPGKLHTAVGICRWENDFKDTQP</sequence>
<dbReference type="Pfam" id="PF20598">
    <property type="entry name" value="DUF6795"/>
    <property type="match status" value="1"/>
</dbReference>
<dbReference type="KEGG" id="tvd:SG34_014995"/>
<keyword evidence="2" id="KW-0645">Protease</keyword>
<protein>
    <submittedName>
        <fullName evidence="2">Carboxypeptidase regulatory-like domain-containing protein</fullName>
    </submittedName>
</protein>
<dbReference type="EMBL" id="CP059733">
    <property type="protein sequence ID" value="WDE02752.1"/>
    <property type="molecule type" value="Genomic_DNA"/>
</dbReference>
<dbReference type="Proteomes" id="UP000032352">
    <property type="component" value="Chromosome"/>
</dbReference>
<reference evidence="2 3" key="1">
    <citation type="journal article" date="2015" name="Genome Announc.">
        <title>Draft Genome Sequences of Marine Isolates of Thalassomonas viridans and Thalassomonas actiniarum.</title>
        <authorList>
            <person name="Olonade I."/>
            <person name="van Zyl L.J."/>
            <person name="Trindade M."/>
        </authorList>
    </citation>
    <scope>NUCLEOTIDE SEQUENCE [LARGE SCALE GENOMIC DNA]</scope>
    <source>
        <strain evidence="2 3">XOM25</strain>
    </source>
</reference>
<keyword evidence="2" id="KW-0121">Carboxypeptidase</keyword>
<accession>A0AAE9YY89</accession>
<reference evidence="2 3" key="2">
    <citation type="journal article" date="2022" name="Mar. Drugs">
        <title>Bioassay-Guided Fractionation Leads to the Detection of Cholic Acid Generated by the Rare Thalassomonas sp.</title>
        <authorList>
            <person name="Pheiffer F."/>
            <person name="Schneider Y.K."/>
            <person name="Hansen E.H."/>
            <person name="Andersen J.H."/>
            <person name="Isaksson J."/>
            <person name="Busche T."/>
            <person name="R C."/>
            <person name="Kalinowski J."/>
            <person name="Zyl L.V."/>
            <person name="Trindade M."/>
        </authorList>
    </citation>
    <scope>NUCLEOTIDE SEQUENCE [LARGE SCALE GENOMIC DNA]</scope>
    <source>
        <strain evidence="2 3">XOM25</strain>
    </source>
</reference>
<feature type="domain" description="DUF6795" evidence="1">
    <location>
        <begin position="16"/>
        <end position="119"/>
    </location>
</feature>
<keyword evidence="2" id="KW-0378">Hydrolase</keyword>
<gene>
    <name evidence="2" type="ORF">SG34_014995</name>
</gene>
<evidence type="ECO:0000313" key="2">
    <source>
        <dbReference type="EMBL" id="WDE02752.1"/>
    </source>
</evidence>